<dbReference type="RefSeq" id="WP_085233182.1">
    <property type="nucleotide sequence ID" value="NZ_AP022613.1"/>
</dbReference>
<evidence type="ECO:0000256" key="1">
    <source>
        <dbReference type="ARBA" id="ARBA00005254"/>
    </source>
</evidence>
<protein>
    <submittedName>
        <fullName evidence="3">Enoyl-CoA hydratase</fullName>
    </submittedName>
</protein>
<feature type="compositionally biased region" description="Basic and acidic residues" evidence="2">
    <location>
        <begin position="294"/>
        <end position="303"/>
    </location>
</feature>
<dbReference type="Proteomes" id="UP000467385">
    <property type="component" value="Chromosome"/>
</dbReference>
<dbReference type="Pfam" id="PF00378">
    <property type="entry name" value="ECH_1"/>
    <property type="match status" value="1"/>
</dbReference>
<dbReference type="NCBIfam" id="NF004857">
    <property type="entry name" value="PRK06210.1"/>
    <property type="match status" value="1"/>
</dbReference>
<dbReference type="PANTHER" id="PTHR43684:SF4">
    <property type="entry name" value="ENOYL-COA HYDRATASE_ISOMERASE FAMILY PROTEIN (AFU_ORTHOLOGUE AFUA_1G01890)"/>
    <property type="match status" value="1"/>
</dbReference>
<evidence type="ECO:0000313" key="4">
    <source>
        <dbReference type="Proteomes" id="UP000467385"/>
    </source>
</evidence>
<dbReference type="InterPro" id="IPR051053">
    <property type="entry name" value="ECH/Chromodomain_protein"/>
</dbReference>
<dbReference type="Gene3D" id="1.10.12.10">
    <property type="entry name" value="Lyase 2-enoyl-coa Hydratase, Chain A, domain 2"/>
    <property type="match status" value="1"/>
</dbReference>
<evidence type="ECO:0000256" key="2">
    <source>
        <dbReference type="SAM" id="MobiDB-lite"/>
    </source>
</evidence>
<dbReference type="InterPro" id="IPR001753">
    <property type="entry name" value="Enoyl-CoA_hydra/iso"/>
</dbReference>
<dbReference type="SUPFAM" id="SSF52096">
    <property type="entry name" value="ClpP/crotonase"/>
    <property type="match status" value="1"/>
</dbReference>
<keyword evidence="4" id="KW-1185">Reference proteome</keyword>
<accession>A0A7I7YIU2</accession>
<proteinExistence type="inferred from homology"/>
<comment type="similarity">
    <text evidence="1">Belongs to the enoyl-CoA hydratase/isomerase family.</text>
</comment>
<name>A0A7I7YIU2_9MYCO</name>
<feature type="region of interest" description="Disordered" evidence="2">
    <location>
        <begin position="272"/>
        <end position="303"/>
    </location>
</feature>
<sequence length="303" mass="32083">MSDGSAVAERPIASSEPVLYEVRDSGVAVITLNQPARLNAWGGPMTSAFFRLVDAAEADSNVRVIVMTGTGRAFCAGAYMGDLDSISSTTVESASKTDVSALVAEKHPYFLTQLSKPVIAAINGSVAGIGLSVALMADIRFAAAGAKFSTSFARRGLVAEYGISWILPRLVGWGAAVDLLLSGRTFLAEEAAELGLVKEVVPGEELMDRALAYAEDMAANCAPSSLAVMKRQLYADAGLPIVETSDRAEQLMHESMTRPDFIEGITAFFEKRPPKFPPLTVPSVPSVRGGHSSPVEKDGEEVR</sequence>
<evidence type="ECO:0000313" key="3">
    <source>
        <dbReference type="EMBL" id="BBZ40731.1"/>
    </source>
</evidence>
<dbReference type="GO" id="GO:0003824">
    <property type="term" value="F:catalytic activity"/>
    <property type="evidence" value="ECO:0007669"/>
    <property type="project" value="UniProtKB-ARBA"/>
</dbReference>
<dbReference type="PANTHER" id="PTHR43684">
    <property type="match status" value="1"/>
</dbReference>
<dbReference type="EMBL" id="AP022613">
    <property type="protein sequence ID" value="BBZ40731.1"/>
    <property type="molecule type" value="Genomic_DNA"/>
</dbReference>
<dbReference type="AlphaFoldDB" id="A0A7I7YIU2"/>
<gene>
    <name evidence="3" type="ORF">MCNS_37940</name>
</gene>
<dbReference type="InterPro" id="IPR014748">
    <property type="entry name" value="Enoyl-CoA_hydra_C"/>
</dbReference>
<organism evidence="3 4">
    <name type="scientific">Mycobacterium conspicuum</name>
    <dbReference type="NCBI Taxonomy" id="44010"/>
    <lineage>
        <taxon>Bacteria</taxon>
        <taxon>Bacillati</taxon>
        <taxon>Actinomycetota</taxon>
        <taxon>Actinomycetes</taxon>
        <taxon>Mycobacteriales</taxon>
        <taxon>Mycobacteriaceae</taxon>
        <taxon>Mycobacterium</taxon>
    </lineage>
</organism>
<dbReference type="InterPro" id="IPR029045">
    <property type="entry name" value="ClpP/crotonase-like_dom_sf"/>
</dbReference>
<reference evidence="3 4" key="1">
    <citation type="journal article" date="2019" name="Emerg. Microbes Infect.">
        <title>Comprehensive subspecies identification of 175 nontuberculous mycobacteria species based on 7547 genomic profiles.</title>
        <authorList>
            <person name="Matsumoto Y."/>
            <person name="Kinjo T."/>
            <person name="Motooka D."/>
            <person name="Nabeya D."/>
            <person name="Jung N."/>
            <person name="Uechi K."/>
            <person name="Horii T."/>
            <person name="Iida T."/>
            <person name="Fujita J."/>
            <person name="Nakamura S."/>
        </authorList>
    </citation>
    <scope>NUCLEOTIDE SEQUENCE [LARGE SCALE GENOMIC DNA]</scope>
    <source>
        <strain evidence="3 4">JCM 14738</strain>
    </source>
</reference>
<dbReference type="Gene3D" id="3.90.226.10">
    <property type="entry name" value="2-enoyl-CoA Hydratase, Chain A, domain 1"/>
    <property type="match status" value="1"/>
</dbReference>
<dbReference type="OrthoDB" id="9777711at2"/>
<dbReference type="CDD" id="cd06558">
    <property type="entry name" value="crotonase-like"/>
    <property type="match status" value="1"/>
</dbReference>